<proteinExistence type="predicted"/>
<feature type="compositionally biased region" description="Basic and acidic residues" evidence="1">
    <location>
        <begin position="47"/>
        <end position="61"/>
    </location>
</feature>
<evidence type="ECO:0000256" key="1">
    <source>
        <dbReference type="SAM" id="MobiDB-lite"/>
    </source>
</evidence>
<organism evidence="2 3">
    <name type="scientific">Cryobacterium arcticum</name>
    <dbReference type="NCBI Taxonomy" id="670052"/>
    <lineage>
        <taxon>Bacteria</taxon>
        <taxon>Bacillati</taxon>
        <taxon>Actinomycetota</taxon>
        <taxon>Actinomycetes</taxon>
        <taxon>Micrococcales</taxon>
        <taxon>Microbacteriaceae</taxon>
        <taxon>Cryobacterium</taxon>
    </lineage>
</organism>
<reference evidence="2 3" key="1">
    <citation type="submission" date="2018-05" db="EMBL/GenBank/DDBJ databases">
        <title>Genetic diversity of glacier-inhabiting Cryobacterium bacteria in China and description of Cryobacterium mengkeensis sp. nov. and Arthrobacter glacialis sp. nov.</title>
        <authorList>
            <person name="Liu Q."/>
            <person name="Xin Y.-H."/>
        </authorList>
    </citation>
    <scope>NUCLEOTIDE SEQUENCE [LARGE SCALE GENOMIC DNA]</scope>
    <source>
        <strain evidence="2 3">SK-1</strain>
    </source>
</reference>
<evidence type="ECO:0000313" key="2">
    <source>
        <dbReference type="EMBL" id="PXA67979.1"/>
    </source>
</evidence>
<accession>A0A317ZSC2</accession>
<evidence type="ECO:0000313" key="3">
    <source>
        <dbReference type="Proteomes" id="UP000246722"/>
    </source>
</evidence>
<feature type="region of interest" description="Disordered" evidence="1">
    <location>
        <begin position="17"/>
        <end position="61"/>
    </location>
</feature>
<dbReference type="Proteomes" id="UP000246722">
    <property type="component" value="Unassembled WGS sequence"/>
</dbReference>
<gene>
    <name evidence="2" type="ORF">CTB96_15065</name>
</gene>
<protein>
    <submittedName>
        <fullName evidence="2">Uncharacterized protein</fullName>
    </submittedName>
</protein>
<dbReference type="AlphaFoldDB" id="A0A317ZSC2"/>
<keyword evidence="3" id="KW-1185">Reference proteome</keyword>
<dbReference type="EMBL" id="QHLY01000012">
    <property type="protein sequence ID" value="PXA67979.1"/>
    <property type="molecule type" value="Genomic_DNA"/>
</dbReference>
<name>A0A317ZSC2_9MICO</name>
<sequence length="61" mass="6681">MRFLSREKLMKINNESYGEYTDSESAAGSSDAIVSETQTEGEYTDSDTPHDNPADSGRDSS</sequence>
<comment type="caution">
    <text evidence="2">The sequence shown here is derived from an EMBL/GenBank/DDBJ whole genome shotgun (WGS) entry which is preliminary data.</text>
</comment>